<dbReference type="EMBL" id="VLKR01000004">
    <property type="protein sequence ID" value="TWI23043.1"/>
    <property type="molecule type" value="Genomic_DNA"/>
</dbReference>
<keyword evidence="1" id="KW-1133">Transmembrane helix</keyword>
<evidence type="ECO:0000313" key="4">
    <source>
        <dbReference type="Proteomes" id="UP000315908"/>
    </source>
</evidence>
<accession>A0A562MSY8</accession>
<name>A0A562MSY8_9SPHI</name>
<evidence type="ECO:0000313" key="3">
    <source>
        <dbReference type="EMBL" id="TWI23043.1"/>
    </source>
</evidence>
<reference evidence="3 4" key="1">
    <citation type="journal article" date="2015" name="Stand. Genomic Sci.">
        <title>Genomic Encyclopedia of Bacterial and Archaeal Type Strains, Phase III: the genomes of soil and plant-associated and newly described type strains.</title>
        <authorList>
            <person name="Whitman W.B."/>
            <person name="Woyke T."/>
            <person name="Klenk H.P."/>
            <person name="Zhou Y."/>
            <person name="Lilburn T.G."/>
            <person name="Beck B.J."/>
            <person name="De Vos P."/>
            <person name="Vandamme P."/>
            <person name="Eisen J.A."/>
            <person name="Garrity G."/>
            <person name="Hugenholtz P."/>
            <person name="Kyrpides N.C."/>
        </authorList>
    </citation>
    <scope>NUCLEOTIDE SEQUENCE [LARGE SCALE GENOMIC DNA]</scope>
    <source>
        <strain evidence="3 4">CGMCC 1.6855</strain>
    </source>
</reference>
<gene>
    <name evidence="3" type="ORF">IQ31_01244</name>
</gene>
<proteinExistence type="predicted"/>
<dbReference type="AlphaFoldDB" id="A0A562MSY8"/>
<dbReference type="Proteomes" id="UP000315908">
    <property type="component" value="Unassembled WGS sequence"/>
</dbReference>
<evidence type="ECO:0000256" key="1">
    <source>
        <dbReference type="SAM" id="Phobius"/>
    </source>
</evidence>
<organism evidence="3 4">
    <name type="scientific">Sphingobacterium siyangense</name>
    <dbReference type="NCBI Taxonomy" id="459529"/>
    <lineage>
        <taxon>Bacteria</taxon>
        <taxon>Pseudomonadati</taxon>
        <taxon>Bacteroidota</taxon>
        <taxon>Sphingobacteriia</taxon>
        <taxon>Sphingobacteriales</taxon>
        <taxon>Sphingobacteriaceae</taxon>
        <taxon>Sphingobacterium</taxon>
    </lineage>
</organism>
<keyword evidence="1" id="KW-0812">Transmembrane</keyword>
<feature type="transmembrane region" description="Helical" evidence="1">
    <location>
        <begin position="43"/>
        <end position="61"/>
    </location>
</feature>
<dbReference type="InterPro" id="IPR025079">
    <property type="entry name" value="DUF3943"/>
</dbReference>
<feature type="domain" description="DUF3943" evidence="2">
    <location>
        <begin position="163"/>
        <end position="269"/>
    </location>
</feature>
<sequence>MNGIIAAKVLITQTLFPNICYSLQILSQNSMFISIKQRINQRYYSLLICIILLLVQLVSIGPSKATFLPARDSLVTSDSLFRAKPIEKYPMYHDEQPRLWNNHLINVKQTDSLFDYQKKNFLRAGIEWFSIQAIPASVNYFIRKDPVSHISFKNFFSHLKLSAWTWDDNLFATNQIAHPYHGQFYFNSFRSNNYSFLQSTAATVAGSYIWETAGETEPPSINDIINTSFGGTILGEMTHRLSHHILSRPSLTKGQRNKKELLAMLINPINGLNRLLDGRWGDKVKGAVVDSSLVHTEVELGLRRFDAKEHDILNKGKNDIYARIKLIYTNDDLDKKKPFDDFFLNLELGSDDSSIVNAVNVYASLYGNRILSNLTGRHRGIVSAHFDFLRNEAFYYGSQSINYNVFSNFNIGSRTKLTTILGGGPVVLAAVPDPYLHFGESRTYDYGPGADVRASATLSTLNRFKFGIDYRGGYFVTISGNKSHHFLHAVSTSASMRIWKNFGVNLYSGYFRLEGHYQDHNNVNKDYPFVRIALAYNSEY</sequence>
<keyword evidence="1" id="KW-0472">Membrane</keyword>
<protein>
    <submittedName>
        <fullName evidence="3">Uncharacterized protein DUF3943</fullName>
    </submittedName>
</protein>
<dbReference type="Pfam" id="PF13084">
    <property type="entry name" value="DUF3943"/>
    <property type="match status" value="1"/>
</dbReference>
<evidence type="ECO:0000259" key="2">
    <source>
        <dbReference type="Pfam" id="PF13084"/>
    </source>
</evidence>
<comment type="caution">
    <text evidence="3">The sequence shown here is derived from an EMBL/GenBank/DDBJ whole genome shotgun (WGS) entry which is preliminary data.</text>
</comment>